<feature type="transmembrane region" description="Helical" evidence="1">
    <location>
        <begin position="108"/>
        <end position="126"/>
    </location>
</feature>
<proteinExistence type="predicted"/>
<evidence type="ECO:0000313" key="2">
    <source>
        <dbReference type="EMBL" id="EDV01556.1"/>
    </source>
</evidence>
<dbReference type="STRING" id="470145.BACCOP_01401"/>
<reference evidence="2 3" key="1">
    <citation type="submission" date="2008-04" db="EMBL/GenBank/DDBJ databases">
        <title>Draft genome sequence of Bacteroides coprocola (DSM 17136).</title>
        <authorList>
            <person name="Sudarsanam P."/>
            <person name="Ley R."/>
            <person name="Guruge J."/>
            <person name="Turnbaugh P.J."/>
            <person name="Mahowald M."/>
            <person name="Liep D."/>
            <person name="Gordon J."/>
        </authorList>
    </citation>
    <scope>NUCLEOTIDE SEQUENCE [LARGE SCALE GENOMIC DNA]</scope>
    <source>
        <strain evidence="2 3">DSM 17136</strain>
    </source>
</reference>
<gene>
    <name evidence="2" type="ORF">BACCOP_01401</name>
</gene>
<keyword evidence="1" id="KW-0812">Transmembrane</keyword>
<dbReference type="RefSeq" id="WP_007566367.1">
    <property type="nucleotide sequence ID" value="NZ_DS981452.1"/>
</dbReference>
<protein>
    <recommendedName>
        <fullName evidence="4">DUF3267 domain-containing protein</fullName>
    </recommendedName>
</protein>
<keyword evidence="1" id="KW-0472">Membrane</keyword>
<feature type="transmembrane region" description="Helical" evidence="1">
    <location>
        <begin position="12"/>
        <end position="33"/>
    </location>
</feature>
<dbReference type="HOGENOM" id="CLU_117652_0_0_10"/>
<feature type="transmembrane region" description="Helical" evidence="1">
    <location>
        <begin position="48"/>
        <end position="74"/>
    </location>
</feature>
<organism evidence="2 3">
    <name type="scientific">Phocaeicola coprocola DSM 17136</name>
    <dbReference type="NCBI Taxonomy" id="470145"/>
    <lineage>
        <taxon>Bacteria</taxon>
        <taxon>Pseudomonadati</taxon>
        <taxon>Bacteroidota</taxon>
        <taxon>Bacteroidia</taxon>
        <taxon>Bacteroidales</taxon>
        <taxon>Bacteroidaceae</taxon>
        <taxon>Phocaeicola</taxon>
    </lineage>
</organism>
<dbReference type="OrthoDB" id="9789112at2"/>
<evidence type="ECO:0008006" key="4">
    <source>
        <dbReference type="Google" id="ProtNLM"/>
    </source>
</evidence>
<dbReference type="AlphaFoldDB" id="B3JHN9"/>
<dbReference type="Proteomes" id="UP000003146">
    <property type="component" value="Unassembled WGS sequence"/>
</dbReference>
<dbReference type="Pfam" id="PF11667">
    <property type="entry name" value="DUF3267"/>
    <property type="match status" value="1"/>
</dbReference>
<sequence length="178" mass="20145">MKEVVVNINKVNLYSLPCIIIGTPLFIIVYKYFHGTGLREILDSNPYLLMVLVLVIFGMVILHELIHGVFFSLYAKRGTKSIKFGIMWSKFAPYCHCEDAITAKQYRIVLLMPTLLLGILPTLTGIVIGNFIIFFSGVMLIWGGIGDIIAYRLTRKVPDSALLVDHPKEVGFYYNDKI</sequence>
<evidence type="ECO:0000313" key="3">
    <source>
        <dbReference type="Proteomes" id="UP000003146"/>
    </source>
</evidence>
<accession>B3JHN9</accession>
<name>B3JHN9_9BACT</name>
<evidence type="ECO:0000256" key="1">
    <source>
        <dbReference type="SAM" id="Phobius"/>
    </source>
</evidence>
<feature type="transmembrane region" description="Helical" evidence="1">
    <location>
        <begin position="132"/>
        <end position="153"/>
    </location>
</feature>
<dbReference type="EMBL" id="ABIY02000075">
    <property type="protein sequence ID" value="EDV01556.1"/>
    <property type="molecule type" value="Genomic_DNA"/>
</dbReference>
<reference evidence="2 3" key="2">
    <citation type="submission" date="2008-04" db="EMBL/GenBank/DDBJ databases">
        <authorList>
            <person name="Fulton L."/>
            <person name="Clifton S."/>
            <person name="Fulton B."/>
            <person name="Xu J."/>
            <person name="Minx P."/>
            <person name="Pepin K.H."/>
            <person name="Johnson M."/>
            <person name="Thiruvilangam P."/>
            <person name="Bhonagiri V."/>
            <person name="Nash W.E."/>
            <person name="Mardis E.R."/>
            <person name="Wilson R.K."/>
        </authorList>
    </citation>
    <scope>NUCLEOTIDE SEQUENCE [LARGE SCALE GENOMIC DNA]</scope>
    <source>
        <strain evidence="2 3">DSM 17136</strain>
    </source>
</reference>
<keyword evidence="1" id="KW-1133">Transmembrane helix</keyword>
<dbReference type="eggNOG" id="ENOG5031SK9">
    <property type="taxonomic scope" value="Bacteria"/>
</dbReference>
<comment type="caution">
    <text evidence="2">The sequence shown here is derived from an EMBL/GenBank/DDBJ whole genome shotgun (WGS) entry which is preliminary data.</text>
</comment>
<dbReference type="InterPro" id="IPR021683">
    <property type="entry name" value="DUF3267"/>
</dbReference>